<feature type="compositionally biased region" description="Pro residues" evidence="1">
    <location>
        <begin position="47"/>
        <end position="57"/>
    </location>
</feature>
<dbReference type="Proteomes" id="UP000268350">
    <property type="component" value="Unassembled WGS sequence"/>
</dbReference>
<dbReference type="AlphaFoldDB" id="A0A3B0J9I1"/>
<feature type="compositionally biased region" description="Low complexity" evidence="1">
    <location>
        <begin position="58"/>
        <end position="73"/>
    </location>
</feature>
<evidence type="ECO:0000256" key="1">
    <source>
        <dbReference type="SAM" id="MobiDB-lite"/>
    </source>
</evidence>
<feature type="region of interest" description="Disordered" evidence="1">
    <location>
        <begin position="31"/>
        <end position="111"/>
    </location>
</feature>
<feature type="region of interest" description="Disordered" evidence="1">
    <location>
        <begin position="451"/>
        <end position="535"/>
    </location>
</feature>
<evidence type="ECO:0000313" key="2">
    <source>
        <dbReference type="EMBL" id="SPP78887.1"/>
    </source>
</evidence>
<proteinExistence type="predicted"/>
<dbReference type="STRING" id="7266.A0A3B0J9I1"/>
<organism evidence="2 3">
    <name type="scientific">Drosophila guanche</name>
    <name type="common">Fruit fly</name>
    <dbReference type="NCBI Taxonomy" id="7266"/>
    <lineage>
        <taxon>Eukaryota</taxon>
        <taxon>Metazoa</taxon>
        <taxon>Ecdysozoa</taxon>
        <taxon>Arthropoda</taxon>
        <taxon>Hexapoda</taxon>
        <taxon>Insecta</taxon>
        <taxon>Pterygota</taxon>
        <taxon>Neoptera</taxon>
        <taxon>Endopterygota</taxon>
        <taxon>Diptera</taxon>
        <taxon>Brachycera</taxon>
        <taxon>Muscomorpha</taxon>
        <taxon>Ephydroidea</taxon>
        <taxon>Drosophilidae</taxon>
        <taxon>Drosophila</taxon>
        <taxon>Sophophora</taxon>
    </lineage>
</organism>
<keyword evidence="3" id="KW-1185">Reference proteome</keyword>
<name>A0A3B0J9I1_DROGU</name>
<protein>
    <submittedName>
        <fullName evidence="2">Uncharacterized protein</fullName>
    </submittedName>
</protein>
<evidence type="ECO:0000313" key="3">
    <source>
        <dbReference type="Proteomes" id="UP000268350"/>
    </source>
</evidence>
<feature type="region of interest" description="Disordered" evidence="1">
    <location>
        <begin position="134"/>
        <end position="231"/>
    </location>
</feature>
<reference evidence="3" key="1">
    <citation type="submission" date="2018-01" db="EMBL/GenBank/DDBJ databases">
        <authorList>
            <person name="Alioto T."/>
            <person name="Alioto T."/>
        </authorList>
    </citation>
    <scope>NUCLEOTIDE SEQUENCE [LARGE SCALE GENOMIC DNA]</scope>
</reference>
<dbReference type="EMBL" id="OUUW01000003">
    <property type="protein sequence ID" value="SPP78887.1"/>
    <property type="molecule type" value="Genomic_DNA"/>
</dbReference>
<feature type="compositionally biased region" description="Low complexity" evidence="1">
    <location>
        <begin position="181"/>
        <end position="227"/>
    </location>
</feature>
<dbReference type="OrthoDB" id="6618101at2759"/>
<feature type="compositionally biased region" description="Polar residues" evidence="1">
    <location>
        <begin position="485"/>
        <end position="505"/>
    </location>
</feature>
<accession>A0A3B0J9I1</accession>
<gene>
    <name evidence="2" type="ORF">DGUA_6G011638</name>
</gene>
<feature type="compositionally biased region" description="Polar residues" evidence="1">
    <location>
        <begin position="74"/>
        <end position="86"/>
    </location>
</feature>
<feature type="compositionally biased region" description="Low complexity" evidence="1">
    <location>
        <begin position="148"/>
        <end position="165"/>
    </location>
</feature>
<sequence length="572" mass="59426">MRAENPESGGASLKIGGNLRETAGRACVRERVHSTPHAHMLALARPRQPPPPPPPNANPRQRLTSASTALTTARNDYSAPTLNPQRKPNLVEGASTSSPTEMLASTSNSAALSAASGSMDACDERTMLLSETPKNDVCAPAPSPPTTLPLVHTTTTTSTHPSQQQHHQRQNINNNNARIEASASSGNSCSASANVSSNNNNENNTISADCDADGGVEAGAGDDLSSDLSDRFPRPPATCAFATATGNPKKPGKLSKLGSKSVGLKRVSFGSSKGSMVETLVFETPTPLSEQVEATFGFEAATSATDGVAVAAGQPQLPSQLHPQSQYLPPVGHGDYAKLNMDDSGIEVQEESERSIVRVSIYQSSQPQQICPPVEYIQGPYSDGLDLTIGSYTIDPTTMSTTSATMQQHQQIGLGAAYDRQHSTDSGWDNPFRPGGDLSREADEIVNMIRGGKPITPTEDRTIGNGSAQHADDNCNGGTAVGESVTRSNLSQNQATAQNGTNSHASKLATVGNATAGGGGGVGRDEGQSNSSTNGVTALGQVSKQVVPGPTSASHVVIDEKKSKKKGCCVVQ</sequence>
<dbReference type="OMA" id="NTISADC"/>